<organism evidence="1 2">
    <name type="scientific">Leucogyrophana mollusca</name>
    <dbReference type="NCBI Taxonomy" id="85980"/>
    <lineage>
        <taxon>Eukaryota</taxon>
        <taxon>Fungi</taxon>
        <taxon>Dikarya</taxon>
        <taxon>Basidiomycota</taxon>
        <taxon>Agaricomycotina</taxon>
        <taxon>Agaricomycetes</taxon>
        <taxon>Agaricomycetidae</taxon>
        <taxon>Boletales</taxon>
        <taxon>Boletales incertae sedis</taxon>
        <taxon>Leucogyrophana</taxon>
    </lineage>
</organism>
<name>A0ACB8BIF3_9AGAM</name>
<evidence type="ECO:0000313" key="1">
    <source>
        <dbReference type="EMBL" id="KAH7925084.1"/>
    </source>
</evidence>
<gene>
    <name evidence="1" type="ORF">BV22DRAFT_1046991</name>
</gene>
<protein>
    <submittedName>
        <fullName evidence="1">Uncharacterized protein</fullName>
    </submittedName>
</protein>
<dbReference type="Proteomes" id="UP000790709">
    <property type="component" value="Unassembled WGS sequence"/>
</dbReference>
<reference evidence="1" key="1">
    <citation type="journal article" date="2021" name="New Phytol.">
        <title>Evolutionary innovations through gain and loss of genes in the ectomycorrhizal Boletales.</title>
        <authorList>
            <person name="Wu G."/>
            <person name="Miyauchi S."/>
            <person name="Morin E."/>
            <person name="Kuo A."/>
            <person name="Drula E."/>
            <person name="Varga T."/>
            <person name="Kohler A."/>
            <person name="Feng B."/>
            <person name="Cao Y."/>
            <person name="Lipzen A."/>
            <person name="Daum C."/>
            <person name="Hundley H."/>
            <person name="Pangilinan J."/>
            <person name="Johnson J."/>
            <person name="Barry K."/>
            <person name="LaButti K."/>
            <person name="Ng V."/>
            <person name="Ahrendt S."/>
            <person name="Min B."/>
            <person name="Choi I.G."/>
            <person name="Park H."/>
            <person name="Plett J.M."/>
            <person name="Magnuson J."/>
            <person name="Spatafora J.W."/>
            <person name="Nagy L.G."/>
            <person name="Henrissat B."/>
            <person name="Grigoriev I.V."/>
            <person name="Yang Z.L."/>
            <person name="Xu J."/>
            <person name="Martin F.M."/>
        </authorList>
    </citation>
    <scope>NUCLEOTIDE SEQUENCE</scope>
    <source>
        <strain evidence="1">KUC20120723A-06</strain>
    </source>
</reference>
<proteinExistence type="predicted"/>
<dbReference type="EMBL" id="MU266409">
    <property type="protein sequence ID" value="KAH7925084.1"/>
    <property type="molecule type" value="Genomic_DNA"/>
</dbReference>
<evidence type="ECO:0000313" key="2">
    <source>
        <dbReference type="Proteomes" id="UP000790709"/>
    </source>
</evidence>
<sequence>MSTFTRVYAACRTCGDVHAISIPCPRKKRAPDFPSPREGRSEVPIYAPGTQRRPRASVIQPRRTAIDRLPNWPWVAPTSYQAPTQFASPGFIPTPHQKQKAPPPFPAPITRRRSWATTPATPHPRTGKGLSFRDGFVPLVRAIASTAKDALTSPHTPRMPKPETLNYGRGLRPSLREHTPNTNYSSWRSPPRQPQPQPPQRPRRGTEYRGNLRPSRQGAGSGY</sequence>
<comment type="caution">
    <text evidence="1">The sequence shown here is derived from an EMBL/GenBank/DDBJ whole genome shotgun (WGS) entry which is preliminary data.</text>
</comment>
<accession>A0ACB8BIF3</accession>
<keyword evidence="2" id="KW-1185">Reference proteome</keyword>